<comment type="similarity">
    <text evidence="1">Belongs to the TRAFAC class TrmE-Era-EngA-EngB-Septin-like GTPase superfamily. AIG1/Toc34/Toc159-like paraseptin GTPase family. IAN subfamily.</text>
</comment>
<dbReference type="PANTHER" id="PTHR10903">
    <property type="entry name" value="GTPASE, IMAP FAMILY MEMBER-RELATED"/>
    <property type="match status" value="1"/>
</dbReference>
<dbReference type="SUPFAM" id="SSF52540">
    <property type="entry name" value="P-loop containing nucleoside triphosphate hydrolases"/>
    <property type="match status" value="3"/>
</dbReference>
<dbReference type="Pfam" id="PF04548">
    <property type="entry name" value="AIG1"/>
    <property type="match status" value="3"/>
</dbReference>
<organism evidence="6 7">
    <name type="scientific">Astyanax mexicanus</name>
    <name type="common">Blind cave fish</name>
    <name type="synonym">Astyanax fasciatus mexicanus</name>
    <dbReference type="NCBI Taxonomy" id="7994"/>
    <lineage>
        <taxon>Eukaryota</taxon>
        <taxon>Metazoa</taxon>
        <taxon>Chordata</taxon>
        <taxon>Craniata</taxon>
        <taxon>Vertebrata</taxon>
        <taxon>Euteleostomi</taxon>
        <taxon>Actinopterygii</taxon>
        <taxon>Neopterygii</taxon>
        <taxon>Teleostei</taxon>
        <taxon>Ostariophysi</taxon>
        <taxon>Characiformes</taxon>
        <taxon>Characoidei</taxon>
        <taxon>Acestrorhamphidae</taxon>
        <taxon>Acestrorhamphinae</taxon>
        <taxon>Astyanax</taxon>
    </lineage>
</organism>
<dbReference type="InterPro" id="IPR006703">
    <property type="entry name" value="G_AIG1"/>
</dbReference>
<dbReference type="Proteomes" id="UP000752171">
    <property type="component" value="Unassembled WGS sequence"/>
</dbReference>
<reference evidence="6 7" key="1">
    <citation type="submission" date="2021-07" db="EMBL/GenBank/DDBJ databases">
        <authorList>
            <person name="Imarazene B."/>
            <person name="Zahm M."/>
            <person name="Klopp C."/>
            <person name="Cabau C."/>
            <person name="Beille S."/>
            <person name="Jouanno E."/>
            <person name="Castinel A."/>
            <person name="Lluch J."/>
            <person name="Gil L."/>
            <person name="Kuchtly C."/>
            <person name="Lopez Roques C."/>
            <person name="Donnadieu C."/>
            <person name="Parrinello H."/>
            <person name="Journot L."/>
            <person name="Du K."/>
            <person name="Schartl M."/>
            <person name="Retaux S."/>
            <person name="Guiguen Y."/>
        </authorList>
    </citation>
    <scope>NUCLEOTIDE SEQUENCE [LARGE SCALE GENOMIC DNA]</scope>
    <source>
        <strain evidence="6">Pach_M1</strain>
        <tissue evidence="6">Testis</tissue>
    </source>
</reference>
<feature type="domain" description="AIG1-type G" evidence="5">
    <location>
        <begin position="483"/>
        <end position="684"/>
    </location>
</feature>
<dbReference type="GO" id="GO:0005525">
    <property type="term" value="F:GTP binding"/>
    <property type="evidence" value="ECO:0007669"/>
    <property type="project" value="UniProtKB-KW"/>
</dbReference>
<feature type="domain" description="AIG1-type G" evidence="5">
    <location>
        <begin position="16"/>
        <end position="216"/>
    </location>
</feature>
<keyword evidence="2" id="KW-0547">Nucleotide-binding</keyword>
<evidence type="ECO:0000256" key="1">
    <source>
        <dbReference type="ARBA" id="ARBA00008535"/>
    </source>
</evidence>
<evidence type="ECO:0000259" key="5">
    <source>
        <dbReference type="PROSITE" id="PS51720"/>
    </source>
</evidence>
<accession>A0A8T2MGR3</accession>
<evidence type="ECO:0000313" key="6">
    <source>
        <dbReference type="EMBL" id="KAG9283623.1"/>
    </source>
</evidence>
<protein>
    <submittedName>
        <fullName evidence="6">GTPase IMAP family member 8-like isoform X1</fullName>
    </submittedName>
</protein>
<evidence type="ECO:0000256" key="3">
    <source>
        <dbReference type="ARBA" id="ARBA00023134"/>
    </source>
</evidence>
<dbReference type="Gene3D" id="3.40.50.300">
    <property type="entry name" value="P-loop containing nucleotide triphosphate hydrolases"/>
    <property type="match status" value="3"/>
</dbReference>
<dbReference type="AlphaFoldDB" id="A0A8T2MGR3"/>
<dbReference type="PROSITE" id="PS51720">
    <property type="entry name" value="G_AIG1"/>
    <property type="match status" value="3"/>
</dbReference>
<name>A0A8T2MGR3_ASTMX</name>
<dbReference type="OrthoDB" id="9982588at2759"/>
<dbReference type="PANTHER" id="PTHR10903:SF107">
    <property type="entry name" value="GTPASE IMAP FAMILY MEMBER 4-LIKE-RELATED"/>
    <property type="match status" value="1"/>
</dbReference>
<feature type="compositionally biased region" description="Basic and acidic residues" evidence="4">
    <location>
        <begin position="687"/>
        <end position="707"/>
    </location>
</feature>
<evidence type="ECO:0000313" key="7">
    <source>
        <dbReference type="Proteomes" id="UP000752171"/>
    </source>
</evidence>
<gene>
    <name evidence="6" type="primary">GIMAP8</name>
    <name evidence="6" type="ORF">AMEX_G2408</name>
</gene>
<evidence type="ECO:0000256" key="4">
    <source>
        <dbReference type="SAM" id="MobiDB-lite"/>
    </source>
</evidence>
<sequence length="729" mass="82625">MATCGSSSPYAGLQFISEFRIVVVGNRGAGKTSVANMILSRPTTMSPRRTAQCARIRGVAAGRLVTVVDTPGWWKNYSTNETPEYQKQELVLSAAHCSPGPHVLLLVVRVDTLYRDRNRRSAQEHLELLGENVWRHTIVIFTYGDHLQDQVVEQYAGGEGEAALQWLVGKCGSRYHVLDIESYSRSQVKELIEKIEEVVAVNGGCHFEMGRKRLHEVKEVRKVAEERANKRRMMVEEQRGIHEGHSCSMSSVRLLLLGSRRSGKSSAINTIFGREICGFRRTAQCVKIQDEVAGKLITVMDTPGWWRTVPARDTPELDKQEILLSVTLCPPGPHAVLLALRSDIAFTEEERKSVEEHMDLLGEGVWKHTVLLFTHGDLLGDVTIEQHIESEGKDLQLLVAKCRNRYHVLNNNNLVDATQVIQLLEKVEEMVAENGGFHYEIDQRTSKDMMRKWKLVEKKAKMRRKMKKRLGIMSSKRGAEQHLSELGLVLLGYGEAGKTSTGNTILGTAEFGWKRTSQCVKRQGEVAGRLLTVVDTPGWWKRLAAEHTPQQNKQEIAQSVQLTSSGPIAFLLVLRLDASFQEEERRSVEDHLKLFGPRVWDQTMVLFTCGDWLGDRSLELNIESEGEALKWLLEKCGNRYHVLNNKNQRSCTQVTELLEKIEELIADSRTSRLMDVQDSKEVTEMKRWGDAETRDRRTKKPKEERNLSDAFDLDDDDDVFVTDIGGKLF</sequence>
<proteinExistence type="inferred from homology"/>
<dbReference type="InterPro" id="IPR027417">
    <property type="entry name" value="P-loop_NTPase"/>
</dbReference>
<comment type="caution">
    <text evidence="6">The sequence shown here is derived from an EMBL/GenBank/DDBJ whole genome shotgun (WGS) entry which is preliminary data.</text>
</comment>
<keyword evidence="3" id="KW-0342">GTP-binding</keyword>
<feature type="domain" description="AIG1-type G" evidence="5">
    <location>
        <begin position="249"/>
        <end position="448"/>
    </location>
</feature>
<feature type="region of interest" description="Disordered" evidence="4">
    <location>
        <begin position="687"/>
        <end position="709"/>
    </location>
</feature>
<dbReference type="InterPro" id="IPR045058">
    <property type="entry name" value="GIMA/IAN/Toc"/>
</dbReference>
<dbReference type="EMBL" id="JAICCE010000001">
    <property type="protein sequence ID" value="KAG9283623.1"/>
    <property type="molecule type" value="Genomic_DNA"/>
</dbReference>
<evidence type="ECO:0000256" key="2">
    <source>
        <dbReference type="ARBA" id="ARBA00022741"/>
    </source>
</evidence>
<dbReference type="FunFam" id="3.40.50.300:FF:001809">
    <property type="entry name" value="Si:ch1073-365p7.2"/>
    <property type="match status" value="3"/>
</dbReference>